<dbReference type="Pfam" id="PF26021">
    <property type="entry name" value="Ferritin_C144_05"/>
    <property type="match status" value="1"/>
</dbReference>
<keyword evidence="5" id="KW-0862">Zinc</keyword>
<dbReference type="InterPro" id="IPR049730">
    <property type="entry name" value="SNF2/RAD54-like_C"/>
</dbReference>
<keyword evidence="2" id="KW-0547">Nucleotide-binding</keyword>
<dbReference type="Pfam" id="PF13639">
    <property type="entry name" value="zf-RING_2"/>
    <property type="match status" value="1"/>
</dbReference>
<gene>
    <name evidence="13" type="ORF">D6C84_03654</name>
</gene>
<keyword evidence="8" id="KW-0175">Coiled coil</keyword>
<evidence type="ECO:0000256" key="3">
    <source>
        <dbReference type="ARBA" id="ARBA00022771"/>
    </source>
</evidence>
<dbReference type="GO" id="GO:0000209">
    <property type="term" value="P:protein polyubiquitination"/>
    <property type="evidence" value="ECO:0007669"/>
    <property type="project" value="TreeGrafter"/>
</dbReference>
<dbReference type="PANTHER" id="PTHR45865:SF1">
    <property type="entry name" value="E3 UBIQUITIN-PROTEIN LIGASE SHPRH"/>
    <property type="match status" value="1"/>
</dbReference>
<evidence type="ECO:0008006" key="15">
    <source>
        <dbReference type="Google" id="ProtNLM"/>
    </source>
</evidence>
<proteinExistence type="predicted"/>
<reference evidence="13 14" key="1">
    <citation type="submission" date="2018-10" db="EMBL/GenBank/DDBJ databases">
        <title>Fifty Aureobasidium pullulans genomes reveal a recombining polyextremotolerant generalist.</title>
        <authorList>
            <person name="Gostincar C."/>
            <person name="Turk M."/>
            <person name="Zajc J."/>
            <person name="Gunde-Cimerman N."/>
        </authorList>
    </citation>
    <scope>NUCLEOTIDE SEQUENCE [LARGE SCALE GENOMIC DNA]</scope>
    <source>
        <strain evidence="13 14">EXF-3403</strain>
    </source>
</reference>
<dbReference type="SUPFAM" id="SSF57850">
    <property type="entry name" value="RING/U-box"/>
    <property type="match status" value="1"/>
</dbReference>
<dbReference type="InterPro" id="IPR027417">
    <property type="entry name" value="P-loop_NTPase"/>
</dbReference>
<protein>
    <recommendedName>
        <fullName evidence="15">RING-type domain-containing protein</fullName>
    </recommendedName>
</protein>
<dbReference type="Pfam" id="PF00271">
    <property type="entry name" value="Helicase_C"/>
    <property type="match status" value="1"/>
</dbReference>
<dbReference type="PROSITE" id="PS51194">
    <property type="entry name" value="HELICASE_CTER"/>
    <property type="match status" value="1"/>
</dbReference>
<comment type="caution">
    <text evidence="13">The sequence shown here is derived from an EMBL/GenBank/DDBJ whole genome shotgun (WGS) entry which is preliminary data.</text>
</comment>
<evidence type="ECO:0000256" key="2">
    <source>
        <dbReference type="ARBA" id="ARBA00022741"/>
    </source>
</evidence>
<evidence type="ECO:0000259" key="10">
    <source>
        <dbReference type="PROSITE" id="PS50089"/>
    </source>
</evidence>
<sequence>MKITEGVIVLSGCFTRFVQQKLFHRRSIRWHVKVVTILSPHNRRRSVGDLHGGDFRPHCRVAFHLFTTSYQKPTHSGWIPSVARMASTINTGVSSAVLKSQIPKQNLIAQGAEAFPAFFDDCRDAFQLQYSGRPRKRARLEDSVELSHSPLGSGITIARVEIHLQQTSDAARHVGTSTVLEDDIEVGLVDSHGLDTSKPFFTLVGHVGYKKSPLLEFRTTTSLLPDTVNLLSRVESLEKRSRRNVRPGVCHSTCRLHQSNGPSGPTYTLECSIIWLNGESAFGAAAKKEDWDTLTQFYPELKNNLSKSWTPQEFYSSVHSPSVDAPESELTKRKVLETDLYPFQRRAVTWMLDRESSNQESLRSRLSFTPAKDVNGQPCFVSHLEGVICSASHLSTFDEPKGGILAEEMGLGKTCELIALISLNQRDSLDTNTVHANTIPALTKSRATLIVTPTTILQQWMDELARHAPSLSVLHYKGVSDPALTKKGAMPILEDFVQRDVVITTYSVLAKEVHYAVDPPERSLRQRERKHTRPRSPLVQTHWWRVCLDEAQMVESGVSAAAQVASLLPREHGWAVSGTPLKKDVQDLFGLLVFLGYQPFCDSSAIWKRLIHQYGDLFKTLFGRITLRHTKDQVRHELRLPPQRRVVLTLPFTQVEEQNYKTLFEEMCEECGCRPDGSPLNDDWNPESPALLQNMRAWLCRLRQTCLHPQVGGRNRKALGRGQGPLRTVAEVLEVMIDQNETSIRTESRLAITTQLLRGHIIGNAKDDDHRAEKALEIYKSALEKSEAIVAECRVEVSRAIARRSDAEVTHNGIGGEESTEETSEGRSKVSLYSALQLQHACAFFIGTTYFQMKSNTRITEPDSKQFRDLEEQESWYYDAAKLIRKELLSEDSAKAEELMRSIEQEKDDVILEPTKLTALESPGGVENLKMVHKARDLASILNAQAELIEEWRAKVIELLLKPLIDKDEEGVETTGEEYEDSTKSQDTLNAYLDALRAVIADRSTCITGQSAPLVDQEMKHLTQMAKLGNGHAPELILELLAKRNGLKQKPDDLLSLRGLVHEVRGIETALDWQEGNARVRAELHIIRDQAKQFAAITQEESDLLKRLDEMIELFSATMNQRLEFYRQLQQISDTVAPHKDDWDDTLDVAALEAATRRQEQQTRSLQALKTKNRFLLHLRDESTNSDETQRICVICQSSFEQGVLTVCGHQFCKECISLWWSAHRTCPVCKKRLVLADFHQITYKPQELQAQEERSEPSSPGQSSSKISTESLYADIGNDTLAQIKSIDLNGSFGTKIDTLARHILWIRKNDPGAKAIVFSQFREFLDVLGTAFKQFGVGYSRMGKPGAVDRFKNDASIECFLLDAKTDSSGLNLVNAQYVFLAEPLINTAIELQAIARVHRIGQKRPTTVYMYLIGDTVEEAIYEISVARRLAHMQKRDQRRSKSTTPALGEAAIDAANSLELQQAPISKLLAQGNGGGELVPTDDLWSCLFSRAAKSQRQQTVVSAEMEAEVGRHLRQEAAENRRDGV</sequence>
<feature type="region of interest" description="Disordered" evidence="9">
    <location>
        <begin position="1248"/>
        <end position="1268"/>
    </location>
</feature>
<dbReference type="GO" id="GO:0006974">
    <property type="term" value="P:DNA damage response"/>
    <property type="evidence" value="ECO:0007669"/>
    <property type="project" value="TreeGrafter"/>
</dbReference>
<accession>A0A4S9Y202</accession>
<evidence type="ECO:0000313" key="13">
    <source>
        <dbReference type="EMBL" id="THZ84983.1"/>
    </source>
</evidence>
<dbReference type="InterPro" id="IPR038718">
    <property type="entry name" value="SNF2-like_sf"/>
</dbReference>
<evidence type="ECO:0000256" key="5">
    <source>
        <dbReference type="ARBA" id="ARBA00022833"/>
    </source>
</evidence>
<feature type="coiled-coil region" evidence="8">
    <location>
        <begin position="886"/>
        <end position="913"/>
    </location>
</feature>
<dbReference type="PROSITE" id="PS51192">
    <property type="entry name" value="HELICASE_ATP_BIND_1"/>
    <property type="match status" value="1"/>
</dbReference>
<dbReference type="Proteomes" id="UP000310039">
    <property type="component" value="Unassembled WGS sequence"/>
</dbReference>
<dbReference type="SMART" id="SM00487">
    <property type="entry name" value="DEXDc"/>
    <property type="match status" value="1"/>
</dbReference>
<dbReference type="EMBL" id="QZBT01000038">
    <property type="protein sequence ID" value="THZ84983.1"/>
    <property type="molecule type" value="Genomic_DNA"/>
</dbReference>
<dbReference type="GO" id="GO:0008270">
    <property type="term" value="F:zinc ion binding"/>
    <property type="evidence" value="ECO:0007669"/>
    <property type="project" value="UniProtKB-KW"/>
</dbReference>
<evidence type="ECO:0000256" key="7">
    <source>
        <dbReference type="PROSITE-ProRule" id="PRU00175"/>
    </source>
</evidence>
<dbReference type="Pfam" id="PF00176">
    <property type="entry name" value="SNF2-rel_dom"/>
    <property type="match status" value="1"/>
</dbReference>
<keyword evidence="4" id="KW-0378">Hydrolase</keyword>
<dbReference type="InterPro" id="IPR052583">
    <property type="entry name" value="ATP-helicase/E3_Ub-Ligase"/>
</dbReference>
<dbReference type="FunFam" id="3.40.50.10810:FF:000059">
    <property type="entry name" value="SNF2 family helicase/ATPase, putative"/>
    <property type="match status" value="1"/>
</dbReference>
<dbReference type="InterPro" id="IPR059033">
    <property type="entry name" value="C144_05_dom"/>
</dbReference>
<dbReference type="InterPro" id="IPR017907">
    <property type="entry name" value="Znf_RING_CS"/>
</dbReference>
<organism evidence="13 14">
    <name type="scientific">Aureobasidium pullulans</name>
    <name type="common">Black yeast</name>
    <name type="synonym">Pullularia pullulans</name>
    <dbReference type="NCBI Taxonomy" id="5580"/>
    <lineage>
        <taxon>Eukaryota</taxon>
        <taxon>Fungi</taxon>
        <taxon>Dikarya</taxon>
        <taxon>Ascomycota</taxon>
        <taxon>Pezizomycotina</taxon>
        <taxon>Dothideomycetes</taxon>
        <taxon>Dothideomycetidae</taxon>
        <taxon>Dothideales</taxon>
        <taxon>Saccotheciaceae</taxon>
        <taxon>Aureobasidium</taxon>
    </lineage>
</organism>
<evidence type="ECO:0000256" key="6">
    <source>
        <dbReference type="ARBA" id="ARBA00022840"/>
    </source>
</evidence>
<dbReference type="CDD" id="cd18793">
    <property type="entry name" value="SF2_C_SNF"/>
    <property type="match status" value="1"/>
</dbReference>
<keyword evidence="1" id="KW-0479">Metal-binding</keyword>
<evidence type="ECO:0000256" key="1">
    <source>
        <dbReference type="ARBA" id="ARBA00022723"/>
    </source>
</evidence>
<dbReference type="InterPro" id="IPR000330">
    <property type="entry name" value="SNF2_N"/>
</dbReference>
<dbReference type="GO" id="GO:0061630">
    <property type="term" value="F:ubiquitin protein ligase activity"/>
    <property type="evidence" value="ECO:0007669"/>
    <property type="project" value="TreeGrafter"/>
</dbReference>
<dbReference type="SUPFAM" id="SSF52540">
    <property type="entry name" value="P-loop containing nucleoside triphosphate hydrolases"/>
    <property type="match status" value="2"/>
</dbReference>
<dbReference type="InterPro" id="IPR013083">
    <property type="entry name" value="Znf_RING/FYVE/PHD"/>
</dbReference>
<dbReference type="PROSITE" id="PS50089">
    <property type="entry name" value="ZF_RING_2"/>
    <property type="match status" value="1"/>
</dbReference>
<evidence type="ECO:0000256" key="8">
    <source>
        <dbReference type="SAM" id="Coils"/>
    </source>
</evidence>
<dbReference type="InterPro" id="IPR001841">
    <property type="entry name" value="Znf_RING"/>
</dbReference>
<dbReference type="Gene3D" id="3.40.50.10810">
    <property type="entry name" value="Tandem AAA-ATPase domain"/>
    <property type="match status" value="1"/>
</dbReference>
<dbReference type="Gene3D" id="3.30.40.10">
    <property type="entry name" value="Zinc/RING finger domain, C3HC4 (zinc finger)"/>
    <property type="match status" value="1"/>
</dbReference>
<keyword evidence="3 7" id="KW-0863">Zinc-finger</keyword>
<dbReference type="PANTHER" id="PTHR45865">
    <property type="entry name" value="E3 UBIQUITIN-PROTEIN LIGASE SHPRH FAMILY MEMBER"/>
    <property type="match status" value="1"/>
</dbReference>
<evidence type="ECO:0000259" key="11">
    <source>
        <dbReference type="PROSITE" id="PS51192"/>
    </source>
</evidence>
<dbReference type="GO" id="GO:0005524">
    <property type="term" value="F:ATP binding"/>
    <property type="evidence" value="ECO:0007669"/>
    <property type="project" value="InterPro"/>
</dbReference>
<evidence type="ECO:0000256" key="9">
    <source>
        <dbReference type="SAM" id="MobiDB-lite"/>
    </source>
</evidence>
<name>A0A4S9Y202_AURPU</name>
<dbReference type="InterPro" id="IPR014001">
    <property type="entry name" value="Helicase_ATP-bd"/>
</dbReference>
<keyword evidence="6" id="KW-0067">ATP-binding</keyword>
<dbReference type="CDD" id="cd18070">
    <property type="entry name" value="DEXQc_SHPRH"/>
    <property type="match status" value="1"/>
</dbReference>
<feature type="domain" description="Helicase ATP-binding" evidence="11">
    <location>
        <begin position="394"/>
        <end position="598"/>
    </location>
</feature>
<feature type="domain" description="Helicase C-terminal" evidence="12">
    <location>
        <begin position="1300"/>
        <end position="1455"/>
    </location>
</feature>
<dbReference type="PROSITE" id="PS00518">
    <property type="entry name" value="ZF_RING_1"/>
    <property type="match status" value="1"/>
</dbReference>
<dbReference type="GO" id="GO:0005634">
    <property type="term" value="C:nucleus"/>
    <property type="evidence" value="ECO:0007669"/>
    <property type="project" value="TreeGrafter"/>
</dbReference>
<dbReference type="SMART" id="SM00184">
    <property type="entry name" value="RING"/>
    <property type="match status" value="1"/>
</dbReference>
<dbReference type="Gene3D" id="3.40.50.300">
    <property type="entry name" value="P-loop containing nucleotide triphosphate hydrolases"/>
    <property type="match status" value="1"/>
</dbReference>
<evidence type="ECO:0000256" key="4">
    <source>
        <dbReference type="ARBA" id="ARBA00022801"/>
    </source>
</evidence>
<dbReference type="InterPro" id="IPR001650">
    <property type="entry name" value="Helicase_C-like"/>
</dbReference>
<evidence type="ECO:0000313" key="14">
    <source>
        <dbReference type="Proteomes" id="UP000310039"/>
    </source>
</evidence>
<evidence type="ECO:0000259" key="12">
    <source>
        <dbReference type="PROSITE" id="PS51194"/>
    </source>
</evidence>
<feature type="domain" description="RING-type" evidence="10">
    <location>
        <begin position="1193"/>
        <end position="1231"/>
    </location>
</feature>
<dbReference type="GO" id="GO:0016787">
    <property type="term" value="F:hydrolase activity"/>
    <property type="evidence" value="ECO:0007669"/>
    <property type="project" value="UniProtKB-KW"/>
</dbReference>